<organism evidence="13 14">
    <name type="scientific">Modicisalibacter xianhensis</name>
    <dbReference type="NCBI Taxonomy" id="442341"/>
    <lineage>
        <taxon>Bacteria</taxon>
        <taxon>Pseudomonadati</taxon>
        <taxon>Pseudomonadota</taxon>
        <taxon>Gammaproteobacteria</taxon>
        <taxon>Oceanospirillales</taxon>
        <taxon>Halomonadaceae</taxon>
        <taxon>Modicisalibacter</taxon>
    </lineage>
</organism>
<dbReference type="FunFam" id="1.10.520.10:FF:000002">
    <property type="entry name" value="Catalase-peroxidase"/>
    <property type="match status" value="1"/>
</dbReference>
<dbReference type="InterPro" id="IPR019794">
    <property type="entry name" value="Peroxidases_AS"/>
</dbReference>
<comment type="PTM">
    <text evidence="10">Formation of the three residue Trp-Tyr-Met cross-link is important for the catalase, but not the peroxidase activity of the enzyme.</text>
</comment>
<dbReference type="PANTHER" id="PTHR30555:SF0">
    <property type="entry name" value="CATALASE-PEROXIDASE"/>
    <property type="match status" value="1"/>
</dbReference>
<comment type="catalytic activity">
    <reaction evidence="8 10 11">
        <text>H2O2 + AH2 = A + 2 H2O</text>
        <dbReference type="Rhea" id="RHEA:30275"/>
        <dbReference type="ChEBI" id="CHEBI:13193"/>
        <dbReference type="ChEBI" id="CHEBI:15377"/>
        <dbReference type="ChEBI" id="CHEBI:16240"/>
        <dbReference type="ChEBI" id="CHEBI:17499"/>
        <dbReference type="EC" id="1.11.1.21"/>
    </reaction>
</comment>
<evidence type="ECO:0000259" key="12">
    <source>
        <dbReference type="PROSITE" id="PS50873"/>
    </source>
</evidence>
<comment type="similarity">
    <text evidence="9 10 11">Belongs to the peroxidase family. Peroxidase/catalase subfamily.</text>
</comment>
<dbReference type="Gene3D" id="1.10.420.10">
    <property type="entry name" value="Peroxidase, domain 2"/>
    <property type="match status" value="2"/>
</dbReference>
<dbReference type="PROSITE" id="PS00436">
    <property type="entry name" value="PEROXIDASE_2"/>
    <property type="match status" value="1"/>
</dbReference>
<feature type="domain" description="Plant heme peroxidase family profile" evidence="12">
    <location>
        <begin position="103"/>
        <end position="431"/>
    </location>
</feature>
<evidence type="ECO:0000256" key="4">
    <source>
        <dbReference type="ARBA" id="ARBA00023002"/>
    </source>
</evidence>
<evidence type="ECO:0000256" key="11">
    <source>
        <dbReference type="RuleBase" id="RU003451"/>
    </source>
</evidence>
<keyword evidence="3 10" id="KW-0479">Metal-binding</keyword>
<dbReference type="GO" id="GO:0070301">
    <property type="term" value="P:cellular response to hydrogen peroxide"/>
    <property type="evidence" value="ECO:0007669"/>
    <property type="project" value="TreeGrafter"/>
</dbReference>
<comment type="cofactor">
    <cofactor evidence="10">
        <name>heme b</name>
        <dbReference type="ChEBI" id="CHEBI:60344"/>
    </cofactor>
    <text evidence="10">Binds 1 heme b (iron(II)-protoporphyrin IX) group per dimer.</text>
</comment>
<dbReference type="PROSITE" id="PS50873">
    <property type="entry name" value="PEROXIDASE_4"/>
    <property type="match status" value="1"/>
</dbReference>
<dbReference type="AlphaFoldDB" id="A0A1I3C6N8"/>
<accession>A0A1I3C6N8</accession>
<feature type="binding site" description="axial binding residue" evidence="10">
    <location>
        <position position="265"/>
    </location>
    <ligand>
        <name>heme b</name>
        <dbReference type="ChEBI" id="CHEBI:60344"/>
    </ligand>
    <ligandPart>
        <name>Fe</name>
        <dbReference type="ChEBI" id="CHEBI:18248"/>
    </ligandPart>
</feature>
<reference evidence="13 14" key="1">
    <citation type="submission" date="2016-10" db="EMBL/GenBank/DDBJ databases">
        <authorList>
            <person name="de Groot N.N."/>
        </authorList>
    </citation>
    <scope>NUCLEOTIDE SEQUENCE [LARGE SCALE GENOMIC DNA]</scope>
    <source>
        <strain evidence="13 14">CGMCC 1.6848</strain>
    </source>
</reference>
<comment type="subunit">
    <text evidence="10">Homodimer or homotetramer.</text>
</comment>
<evidence type="ECO:0000256" key="2">
    <source>
        <dbReference type="ARBA" id="ARBA00022617"/>
    </source>
</evidence>
<dbReference type="SUPFAM" id="SSF48113">
    <property type="entry name" value="Heme-dependent peroxidases"/>
    <property type="match status" value="2"/>
</dbReference>
<dbReference type="EMBL" id="FOPY01000008">
    <property type="protein sequence ID" value="SFH69839.1"/>
    <property type="molecule type" value="Genomic_DNA"/>
</dbReference>
<evidence type="ECO:0000256" key="5">
    <source>
        <dbReference type="ARBA" id="ARBA00023004"/>
    </source>
</evidence>
<dbReference type="FunFam" id="1.10.420.10:FF:000004">
    <property type="entry name" value="Catalase-peroxidase"/>
    <property type="match status" value="1"/>
</dbReference>
<dbReference type="PRINTS" id="PR00460">
    <property type="entry name" value="BPEROXIDASE"/>
</dbReference>
<evidence type="ECO:0000256" key="1">
    <source>
        <dbReference type="ARBA" id="ARBA00022559"/>
    </source>
</evidence>
<evidence type="ECO:0000256" key="6">
    <source>
        <dbReference type="ARBA" id="ARBA00023324"/>
    </source>
</evidence>
<sequence length="732" mass="81676">MSDLKTKRPEWAARTTPRLQGNEHWWPDQLTLHILHQKHPDASPFGPEFRYGEAFSKLDVDELTADVDALMTDSQDWWPADWGHYGPFFIRMSWHAAGTYRALDGRGGGGTGAQRFAPLNSWPDNGNLDKARRLLWPIKKKYGEKISWADLLVFAGNRALETMGFRTFGFGFGRADIWAPEDDIYWGPETEWLATKDERYTGSWEGGNRVLDNPLAAVQMGLIYVNPEGPNGIPDAMKSAQDVRETFARMGMNDRETAALTIGGHTFGKMHGNGPAESVGEAPEGAKIHQQGIGWANTHETGLGEYTVTSGLEGAWTPTPTQWDNSYLNTIFAHQWEVKKSPAGANQWEPVEVKEGYWVPDAHVKGKKNPPVMNTADMAMITDPAYLEICKEFHQNPDKLADEFARAWYKLLHRDMGPRARYLGPQVPDEVLVWQDPVPEQQGPLVNEQQIATLKQQIADSGLSVKQLVGTAWASACTYRQTDHRGGANGARIRLEPQANWDVNVRSGVPEVLDRLEQLRSDSGINISLADMIVLAGSVGVEMAAKAGGHDITVPFTPGRTDATQEMTEVDTHAYLEPRHDAFRNYMQPQATAIPAEHLMVDRAFMLNLSVPQMAALLGGMRVMGITVGDSEEGIFTDRPGQLTNDFFANLIDMGTVWEPADESEERFVGKDRATGQQKWTATRVDLIYGSNSQLRAIAEEYAADGGEERMLDRFVKGWVKVMENDRFDLHR</sequence>
<keyword evidence="1 10" id="KW-0575">Peroxidase</keyword>
<comment type="catalytic activity">
    <reaction evidence="7 10 11">
        <text>2 H2O2 = O2 + 2 H2O</text>
        <dbReference type="Rhea" id="RHEA:20309"/>
        <dbReference type="ChEBI" id="CHEBI:15377"/>
        <dbReference type="ChEBI" id="CHEBI:15379"/>
        <dbReference type="ChEBI" id="CHEBI:16240"/>
        <dbReference type="EC" id="1.11.1.21"/>
    </reaction>
</comment>
<evidence type="ECO:0000256" key="8">
    <source>
        <dbReference type="ARBA" id="ARBA00051651"/>
    </source>
</evidence>
<dbReference type="NCBIfam" id="TIGR00198">
    <property type="entry name" value="cat_per_HPI"/>
    <property type="match status" value="1"/>
</dbReference>
<evidence type="ECO:0000256" key="7">
    <source>
        <dbReference type="ARBA" id="ARBA00049145"/>
    </source>
</evidence>
<dbReference type="InterPro" id="IPR010255">
    <property type="entry name" value="Haem_peroxidase_sf"/>
</dbReference>
<name>A0A1I3C6N8_9GAMM</name>
<gene>
    <name evidence="10" type="primary">katG</name>
    <name evidence="13" type="ORF">SAMN04487959_1085</name>
</gene>
<dbReference type="HAMAP" id="MF_01961">
    <property type="entry name" value="Catal_peroxid"/>
    <property type="match status" value="1"/>
</dbReference>
<keyword evidence="4 10" id="KW-0560">Oxidoreductase</keyword>
<protein>
    <recommendedName>
        <fullName evidence="10 11">Catalase-peroxidase</fullName>
        <shortName evidence="10">CP</shortName>
        <ecNumber evidence="10 11">1.11.1.21</ecNumber>
    </recommendedName>
    <alternativeName>
        <fullName evidence="10">Peroxidase/catalase</fullName>
    </alternativeName>
</protein>
<keyword evidence="2 10" id="KW-0349">Heme</keyword>
<evidence type="ECO:0000313" key="14">
    <source>
        <dbReference type="Proteomes" id="UP000199040"/>
    </source>
</evidence>
<feature type="site" description="Transition state stabilizer" evidence="10">
    <location>
        <position position="91"/>
    </location>
</feature>
<comment type="caution">
    <text evidence="10">Lacks conserved residue(s) required for the propagation of feature annotation.</text>
</comment>
<dbReference type="InterPro" id="IPR000763">
    <property type="entry name" value="Catalase_peroxidase"/>
</dbReference>
<dbReference type="STRING" id="442341.SAMN04487959_1085"/>
<evidence type="ECO:0000313" key="13">
    <source>
        <dbReference type="EMBL" id="SFH69839.1"/>
    </source>
</evidence>
<dbReference type="Pfam" id="PF00141">
    <property type="entry name" value="peroxidase"/>
    <property type="match status" value="2"/>
</dbReference>
<keyword evidence="14" id="KW-1185">Reference proteome</keyword>
<dbReference type="Proteomes" id="UP000199040">
    <property type="component" value="Unassembled WGS sequence"/>
</dbReference>
<proteinExistence type="inferred from homology"/>
<dbReference type="InterPro" id="IPR002016">
    <property type="entry name" value="Haem_peroxidase"/>
</dbReference>
<keyword evidence="6 10" id="KW-0376">Hydrogen peroxide</keyword>
<evidence type="ECO:0000256" key="9">
    <source>
        <dbReference type="ARBA" id="ARBA00060838"/>
    </source>
</evidence>
<feature type="cross-link" description="Tryptophyl-tyrosyl-methioninium (Tyr-Met) (with Trp-94)" evidence="10">
    <location>
        <begin position="224"/>
        <end position="250"/>
    </location>
</feature>
<dbReference type="PRINTS" id="PR00458">
    <property type="entry name" value="PEROXIDASE"/>
</dbReference>
<dbReference type="PANTHER" id="PTHR30555">
    <property type="entry name" value="HYDROPEROXIDASE I, BIFUNCTIONAL CATALASE-PEROXIDASE"/>
    <property type="match status" value="1"/>
</dbReference>
<dbReference type="RefSeq" id="WP_092846562.1">
    <property type="nucleotide sequence ID" value="NZ_FOPY01000008.1"/>
</dbReference>
<dbReference type="GO" id="GO:0042744">
    <property type="term" value="P:hydrogen peroxide catabolic process"/>
    <property type="evidence" value="ECO:0007669"/>
    <property type="project" value="UniProtKB-KW"/>
</dbReference>
<dbReference type="NCBIfam" id="NF011635">
    <property type="entry name" value="PRK15061.1"/>
    <property type="match status" value="1"/>
</dbReference>
<feature type="active site" description="Proton acceptor" evidence="10">
    <location>
        <position position="95"/>
    </location>
</feature>
<dbReference type="Gene3D" id="1.10.520.10">
    <property type="match status" value="2"/>
</dbReference>
<keyword evidence="5 10" id="KW-0408">Iron</keyword>
<dbReference type="GO" id="GO:0004096">
    <property type="term" value="F:catalase activity"/>
    <property type="evidence" value="ECO:0007669"/>
    <property type="project" value="UniProtKB-UniRule"/>
</dbReference>
<dbReference type="GO" id="GO:0005829">
    <property type="term" value="C:cytosol"/>
    <property type="evidence" value="ECO:0007669"/>
    <property type="project" value="TreeGrafter"/>
</dbReference>
<dbReference type="GO" id="GO:0046872">
    <property type="term" value="F:metal ion binding"/>
    <property type="evidence" value="ECO:0007669"/>
    <property type="project" value="UniProtKB-KW"/>
</dbReference>
<comment type="function">
    <text evidence="10">Bifunctional enzyme with both catalase and broad-spectrum peroxidase activity.</text>
</comment>
<dbReference type="EC" id="1.11.1.21" evidence="10 11"/>
<evidence type="ECO:0000256" key="10">
    <source>
        <dbReference type="HAMAP-Rule" id="MF_01961"/>
    </source>
</evidence>
<evidence type="ECO:0000256" key="3">
    <source>
        <dbReference type="ARBA" id="ARBA00022723"/>
    </source>
</evidence>
<dbReference type="GO" id="GO:0020037">
    <property type="term" value="F:heme binding"/>
    <property type="evidence" value="ECO:0007669"/>
    <property type="project" value="InterPro"/>
</dbReference>